<feature type="compositionally biased region" description="Basic and acidic residues" evidence="1">
    <location>
        <begin position="54"/>
        <end position="71"/>
    </location>
</feature>
<accession>A0ABP5W0K2</accession>
<protein>
    <submittedName>
        <fullName evidence="2">Uncharacterized protein</fullName>
    </submittedName>
</protein>
<evidence type="ECO:0000313" key="3">
    <source>
        <dbReference type="Proteomes" id="UP001499986"/>
    </source>
</evidence>
<reference evidence="3" key="1">
    <citation type="journal article" date="2019" name="Int. J. Syst. Evol. Microbiol.">
        <title>The Global Catalogue of Microorganisms (GCM) 10K type strain sequencing project: providing services to taxonomists for standard genome sequencing and annotation.</title>
        <authorList>
            <consortium name="The Broad Institute Genomics Platform"/>
            <consortium name="The Broad Institute Genome Sequencing Center for Infectious Disease"/>
            <person name="Wu L."/>
            <person name="Ma J."/>
        </authorList>
    </citation>
    <scope>NUCLEOTIDE SEQUENCE [LARGE SCALE GENOMIC DNA]</scope>
    <source>
        <strain evidence="3">JCM 4358</strain>
    </source>
</reference>
<gene>
    <name evidence="2" type="ORF">GCM10010255_64230</name>
</gene>
<dbReference type="EMBL" id="BAAASE010000009">
    <property type="protein sequence ID" value="GAA2416618.1"/>
    <property type="molecule type" value="Genomic_DNA"/>
</dbReference>
<keyword evidence="3" id="KW-1185">Reference proteome</keyword>
<organism evidence="2 3">
    <name type="scientific">Streptomyces coeruleofuscus</name>
    <dbReference type="NCBI Taxonomy" id="66879"/>
    <lineage>
        <taxon>Bacteria</taxon>
        <taxon>Bacillati</taxon>
        <taxon>Actinomycetota</taxon>
        <taxon>Actinomycetes</taxon>
        <taxon>Kitasatosporales</taxon>
        <taxon>Streptomycetaceae</taxon>
        <taxon>Streptomyces</taxon>
    </lineage>
</organism>
<evidence type="ECO:0000313" key="2">
    <source>
        <dbReference type="EMBL" id="GAA2416618.1"/>
    </source>
</evidence>
<feature type="compositionally biased region" description="Basic and acidic residues" evidence="1">
    <location>
        <begin position="84"/>
        <end position="93"/>
    </location>
</feature>
<feature type="region of interest" description="Disordered" evidence="1">
    <location>
        <begin position="54"/>
        <end position="107"/>
    </location>
</feature>
<sequence length="107" mass="11002">MVHLDAVAQFHPAGQVGRVTAGVDGDAVAAVGERPGEAGDVDVLAAGVDPAERGEGARVLRDERDREDARVEGVAAEGSGGEGAEGRGHEHTSVIRRSQSARKRLSP</sequence>
<proteinExistence type="predicted"/>
<name>A0ABP5W0K2_9ACTN</name>
<dbReference type="Proteomes" id="UP001499986">
    <property type="component" value="Unassembled WGS sequence"/>
</dbReference>
<evidence type="ECO:0000256" key="1">
    <source>
        <dbReference type="SAM" id="MobiDB-lite"/>
    </source>
</evidence>
<comment type="caution">
    <text evidence="2">The sequence shown here is derived from an EMBL/GenBank/DDBJ whole genome shotgun (WGS) entry which is preliminary data.</text>
</comment>